<evidence type="ECO:0000256" key="2">
    <source>
        <dbReference type="ARBA" id="ARBA00022741"/>
    </source>
</evidence>
<dbReference type="GO" id="GO:0004674">
    <property type="term" value="F:protein serine/threonine kinase activity"/>
    <property type="evidence" value="ECO:0007669"/>
    <property type="project" value="TreeGrafter"/>
</dbReference>
<evidence type="ECO:0000256" key="1">
    <source>
        <dbReference type="ARBA" id="ARBA00005843"/>
    </source>
</evidence>
<proteinExistence type="inferred from homology"/>
<dbReference type="InterPro" id="IPR002110">
    <property type="entry name" value="Ankyrin_rpt"/>
</dbReference>
<keyword evidence="6" id="KW-1185">Reference proteome</keyword>
<dbReference type="PROSITE" id="PS50011">
    <property type="entry name" value="PROTEIN_KINASE_DOM"/>
    <property type="match status" value="1"/>
</dbReference>
<dbReference type="InterPro" id="IPR008271">
    <property type="entry name" value="Ser/Thr_kinase_AS"/>
</dbReference>
<dbReference type="PANTHER" id="PTHR44329:SF298">
    <property type="entry name" value="MIXED LINEAGE KINASE DOMAIN-LIKE PROTEIN"/>
    <property type="match status" value="1"/>
</dbReference>
<comment type="caution">
    <text evidence="5">The sequence shown here is derived from an EMBL/GenBank/DDBJ whole genome shotgun (WGS) entry which is preliminary data.</text>
</comment>
<dbReference type="GO" id="GO:0005524">
    <property type="term" value="F:ATP binding"/>
    <property type="evidence" value="ECO:0007669"/>
    <property type="project" value="UniProtKB-KW"/>
</dbReference>
<evidence type="ECO:0000256" key="3">
    <source>
        <dbReference type="ARBA" id="ARBA00022840"/>
    </source>
</evidence>
<protein>
    <recommendedName>
        <fullName evidence="4">Protein kinase domain-containing protein</fullName>
    </recommendedName>
</protein>
<keyword evidence="2" id="KW-0547">Nucleotide-binding</keyword>
<dbReference type="Pfam" id="PF00069">
    <property type="entry name" value="Pkinase"/>
    <property type="match status" value="1"/>
</dbReference>
<dbReference type="InterPro" id="IPR051681">
    <property type="entry name" value="Ser/Thr_Kinases-Pseudokinases"/>
</dbReference>
<dbReference type="AlphaFoldDB" id="A0A9P9K4W0"/>
<gene>
    <name evidence="5" type="ORF">BKA55DRAFT_118380</name>
</gene>
<evidence type="ECO:0000313" key="6">
    <source>
        <dbReference type="Proteomes" id="UP000720189"/>
    </source>
</evidence>
<dbReference type="OrthoDB" id="5986190at2759"/>
<dbReference type="InterPro" id="IPR036770">
    <property type="entry name" value="Ankyrin_rpt-contain_sf"/>
</dbReference>
<dbReference type="EMBL" id="JAGMUX010000014">
    <property type="protein sequence ID" value="KAH7240269.1"/>
    <property type="molecule type" value="Genomic_DNA"/>
</dbReference>
<keyword evidence="3" id="KW-0067">ATP-binding</keyword>
<comment type="similarity">
    <text evidence="1">Belongs to the protein kinase superfamily. TKL Ser/Thr protein kinase family.</text>
</comment>
<dbReference type="InterPro" id="IPR000719">
    <property type="entry name" value="Prot_kinase_dom"/>
</dbReference>
<dbReference type="SUPFAM" id="SSF56112">
    <property type="entry name" value="Protein kinase-like (PK-like)"/>
    <property type="match status" value="1"/>
</dbReference>
<feature type="domain" description="Protein kinase" evidence="4">
    <location>
        <begin position="43"/>
        <end position="334"/>
    </location>
</feature>
<accession>A0A9P9K4W0</accession>
<name>A0A9P9K4W0_FUSRE</name>
<dbReference type="InterPro" id="IPR011009">
    <property type="entry name" value="Kinase-like_dom_sf"/>
</dbReference>
<dbReference type="PANTHER" id="PTHR44329">
    <property type="entry name" value="SERINE/THREONINE-PROTEIN KINASE TNNI3K-RELATED"/>
    <property type="match status" value="1"/>
</dbReference>
<evidence type="ECO:0000259" key="4">
    <source>
        <dbReference type="PROSITE" id="PS50011"/>
    </source>
</evidence>
<sequence>MSWLNSASNSRIWMTALGIPGDDPYRSKNTAAEMRNSHVPRLFRESTKAGHVGKGGVFDVSLYEHNNTLYAVKKARKDYPGGGKIAFQEIQVVSKPLLRHHANIIDIRGWDWSEDQLPVLFTYYAEQGTLRDFLHRNQNLSNTVKRHFAIDIASGLHALHAADIAHGDIKLINTLVFPDSRIPGAWVAKVADFSHSVFGLSLRRQTTYPGTVLYNAPEVRDRHAHVASHELIRCESFSYGLLFWEILADGEEYINPAWIGGEPETEGTSRRERFLQRQPKNGLLNLALSFLCSKFGRSLSVDVNLFYNVFEMTLKDNPAYRKDLATIATTLDYSDRANIVQSSADSSLERINVWDFDPWQKEPWLSKSQFVGELQDNLSNPRQPNHAEFHFLMARCYTEGYGVPRSIPSAVRHLVEASRLGSIDALWILETYRGHLPGLDDSKPERENSGHTSRGSVHAVIRRIRSFQDLRARNNEPEKANYDTNFGFPVYLHYWNGRAALYTIEREFTAQLGDGRTEYGWLRAENGIRDIAIRAKHYGVLLCNVNVQYPTLLSPNTAAPFLEVCASLGLESYLGKEQLLAPQDSLFEDTSYRSQGQFYLRLLVTAARHGQWALIQYLIKLIRHIFSEQSSDVCPQLETETGESPLHYLASLEARDEVRVSIIRDLQGLGIDINGIMTARSWLLPFGIELYGTPLQVAIRCKCLRTVKALVEAGADVYLSYGDAPPPLILASSLHCSFIVDYLLNMSSGARKAIDSLAVPTKKGWFENLFPEVEGDCRLYNLIATARLFIDRFLTPNEHGHSIWRHEDLDGSPLLEAVRKGQKDLRIFAALIKLGLGPRSMQARWKLLESILSQEKQDPFRIQLLRLVLSRRDIERAIVFVGFPDSLGSHASEWIDGWATLFQEITCKDNGHILGLPLMHFLVQNGDTEVISLILTFYRHVAPGLVTQRDKRGLTPIHLAILQRNKPLFWDLMDPILPKLRAMDMKFSKRSLRDIAQATIDTTMSRDRVKNLCRRWGMSWDSWKETFDLHLTYRGPEWQVLQLIATREASKRRAQVIYNTHDAKMFQHEAFIYAAFSKGNQWEIARELEKYAVWSLEWEEFGLNKAEDICVFMNVVRMEAVAKGRNRLRKKRTVVLSSQSPWWAPKEFVKLYDTQGMLGKSASDMIYDAYCRLERVTPSWIILSKDQIHRTGVECIREWFKDGFNTMRHGHRISS</sequence>
<dbReference type="SMART" id="SM00248">
    <property type="entry name" value="ANK"/>
    <property type="match status" value="4"/>
</dbReference>
<dbReference type="SMART" id="SM00220">
    <property type="entry name" value="S_TKc"/>
    <property type="match status" value="1"/>
</dbReference>
<organism evidence="5 6">
    <name type="scientific">Fusarium redolens</name>
    <dbReference type="NCBI Taxonomy" id="48865"/>
    <lineage>
        <taxon>Eukaryota</taxon>
        <taxon>Fungi</taxon>
        <taxon>Dikarya</taxon>
        <taxon>Ascomycota</taxon>
        <taxon>Pezizomycotina</taxon>
        <taxon>Sordariomycetes</taxon>
        <taxon>Hypocreomycetidae</taxon>
        <taxon>Hypocreales</taxon>
        <taxon>Nectriaceae</taxon>
        <taxon>Fusarium</taxon>
        <taxon>Fusarium redolens species complex</taxon>
    </lineage>
</organism>
<evidence type="ECO:0000313" key="5">
    <source>
        <dbReference type="EMBL" id="KAH7240269.1"/>
    </source>
</evidence>
<reference evidence="5" key="1">
    <citation type="journal article" date="2021" name="Nat. Commun.">
        <title>Genetic determinants of endophytism in the Arabidopsis root mycobiome.</title>
        <authorList>
            <person name="Mesny F."/>
            <person name="Miyauchi S."/>
            <person name="Thiergart T."/>
            <person name="Pickel B."/>
            <person name="Atanasova L."/>
            <person name="Karlsson M."/>
            <person name="Huettel B."/>
            <person name="Barry K.W."/>
            <person name="Haridas S."/>
            <person name="Chen C."/>
            <person name="Bauer D."/>
            <person name="Andreopoulos W."/>
            <person name="Pangilinan J."/>
            <person name="LaButti K."/>
            <person name="Riley R."/>
            <person name="Lipzen A."/>
            <person name="Clum A."/>
            <person name="Drula E."/>
            <person name="Henrissat B."/>
            <person name="Kohler A."/>
            <person name="Grigoriev I.V."/>
            <person name="Martin F.M."/>
            <person name="Hacquard S."/>
        </authorList>
    </citation>
    <scope>NUCLEOTIDE SEQUENCE</scope>
    <source>
        <strain evidence="5">MPI-CAGE-AT-0023</strain>
    </source>
</reference>
<dbReference type="Proteomes" id="UP000720189">
    <property type="component" value="Unassembled WGS sequence"/>
</dbReference>
<dbReference type="CDD" id="cd00180">
    <property type="entry name" value="PKc"/>
    <property type="match status" value="1"/>
</dbReference>
<dbReference type="Gene3D" id="1.25.40.20">
    <property type="entry name" value="Ankyrin repeat-containing domain"/>
    <property type="match status" value="1"/>
</dbReference>
<dbReference type="GeneID" id="70214720"/>
<dbReference type="Gene3D" id="1.10.510.10">
    <property type="entry name" value="Transferase(Phosphotransferase) domain 1"/>
    <property type="match status" value="1"/>
</dbReference>
<dbReference type="SUPFAM" id="SSF48403">
    <property type="entry name" value="Ankyrin repeat"/>
    <property type="match status" value="1"/>
</dbReference>
<dbReference type="PROSITE" id="PS00108">
    <property type="entry name" value="PROTEIN_KINASE_ST"/>
    <property type="match status" value="1"/>
</dbReference>
<dbReference type="RefSeq" id="XP_046046063.1">
    <property type="nucleotide sequence ID" value="XM_046184766.1"/>
</dbReference>